<dbReference type="OrthoDB" id="9775268at2"/>
<dbReference type="Gene3D" id="1.20.1250.20">
    <property type="entry name" value="MFS general substrate transporter like domains"/>
    <property type="match status" value="1"/>
</dbReference>
<feature type="transmembrane region" description="Helical" evidence="7">
    <location>
        <begin position="21"/>
        <end position="39"/>
    </location>
</feature>
<accession>A0A4Q0XRE5</accession>
<reference evidence="8 9" key="1">
    <citation type="submission" date="2017-10" db="EMBL/GenBank/DDBJ databases">
        <title>Genomics of the genus Arcobacter.</title>
        <authorList>
            <person name="Perez-Cataluna A."/>
            <person name="Figueras M.J."/>
        </authorList>
    </citation>
    <scope>NUCLEOTIDE SEQUENCE [LARGE SCALE GENOMIC DNA]</scope>
    <source>
        <strain evidence="8 9">CECT 8987</strain>
    </source>
</reference>
<evidence type="ECO:0000256" key="5">
    <source>
        <dbReference type="ARBA" id="ARBA00022989"/>
    </source>
</evidence>
<feature type="transmembrane region" description="Helical" evidence="7">
    <location>
        <begin position="305"/>
        <end position="328"/>
    </location>
</feature>
<feature type="transmembrane region" description="Helical" evidence="7">
    <location>
        <begin position="365"/>
        <end position="386"/>
    </location>
</feature>
<feature type="transmembrane region" description="Helical" evidence="7">
    <location>
        <begin position="171"/>
        <end position="190"/>
    </location>
</feature>
<keyword evidence="2" id="KW-0813">Transport</keyword>
<keyword evidence="3" id="KW-1003">Cell membrane</keyword>
<feature type="transmembrane region" description="Helical" evidence="7">
    <location>
        <begin position="282"/>
        <end position="299"/>
    </location>
</feature>
<keyword evidence="6 7" id="KW-0472">Membrane</keyword>
<evidence type="ECO:0000256" key="3">
    <source>
        <dbReference type="ARBA" id="ARBA00022475"/>
    </source>
</evidence>
<dbReference type="InterPro" id="IPR011701">
    <property type="entry name" value="MFS"/>
</dbReference>
<feature type="transmembrane region" description="Helical" evidence="7">
    <location>
        <begin position="77"/>
        <end position="96"/>
    </location>
</feature>
<keyword evidence="4 7" id="KW-0812">Transmembrane</keyword>
<feature type="transmembrane region" description="Helical" evidence="7">
    <location>
        <begin position="247"/>
        <end position="273"/>
    </location>
</feature>
<evidence type="ECO:0000256" key="7">
    <source>
        <dbReference type="SAM" id="Phobius"/>
    </source>
</evidence>
<feature type="transmembrane region" description="Helical" evidence="7">
    <location>
        <begin position="142"/>
        <end position="165"/>
    </location>
</feature>
<evidence type="ECO:0000256" key="6">
    <source>
        <dbReference type="ARBA" id="ARBA00023136"/>
    </source>
</evidence>
<evidence type="ECO:0000313" key="9">
    <source>
        <dbReference type="Proteomes" id="UP000290657"/>
    </source>
</evidence>
<dbReference type="Pfam" id="PF07690">
    <property type="entry name" value="MFS_1"/>
    <property type="match status" value="1"/>
</dbReference>
<evidence type="ECO:0000256" key="4">
    <source>
        <dbReference type="ARBA" id="ARBA00022692"/>
    </source>
</evidence>
<dbReference type="AlphaFoldDB" id="A0A4Q0XRE5"/>
<keyword evidence="9" id="KW-1185">Reference proteome</keyword>
<evidence type="ECO:0000313" key="8">
    <source>
        <dbReference type="EMBL" id="RXJ56278.1"/>
    </source>
</evidence>
<evidence type="ECO:0000256" key="1">
    <source>
        <dbReference type="ARBA" id="ARBA00004651"/>
    </source>
</evidence>
<dbReference type="SUPFAM" id="SSF103473">
    <property type="entry name" value="MFS general substrate transporter"/>
    <property type="match status" value="1"/>
</dbReference>
<feature type="transmembrane region" description="Helical" evidence="7">
    <location>
        <begin position="340"/>
        <end position="359"/>
    </location>
</feature>
<dbReference type="EMBL" id="PDKN01000006">
    <property type="protein sequence ID" value="RXJ56278.1"/>
    <property type="molecule type" value="Genomic_DNA"/>
</dbReference>
<name>A0A4Q0XRE5_9BACT</name>
<dbReference type="CDD" id="cd06173">
    <property type="entry name" value="MFS_MefA_like"/>
    <property type="match status" value="1"/>
</dbReference>
<sequence length="393" mass="44516">MNYRELLTNYPVVRQLSLLQVIAYFGAWFSNVAIYTMLVQFGSSALAISVVTAMHLLPAVIIAPISGVVIDKFRIKPLMFTLLLTELCMTLLFLTIDNKDELWFLMILIFIRMGSASMFFSTEMSLLPKLISGVALQKANEIHSIIWSFTFAFGMAMSGIIVNSYGVKTAIIIDALFFLVAIIVFLNIHFKIEIIHTKETFLGMIKDGFIYIKNSKVVIHLILLHASVGLTSFDALVTLLAKNEYKYVIAVPLAIGITNAVRAFALMLGPLLISNWVNKERLYYLFIFQGIAIILWGIFQFNFYIALATVFLTGFVTTTLWSMTYAFLQENVEQKYLGRVISYNDMIFMLSNVLTTLFIGVMASWVSLEVITMMLGAGFFAFALYYKRILQWI</sequence>
<dbReference type="PANTHER" id="PTHR43266">
    <property type="entry name" value="MACROLIDE-EFFLUX PROTEIN"/>
    <property type="match status" value="1"/>
</dbReference>
<proteinExistence type="predicted"/>
<comment type="caution">
    <text evidence="8">The sequence shown here is derived from an EMBL/GenBank/DDBJ whole genome shotgun (WGS) entry which is preliminary data.</text>
</comment>
<keyword evidence="5 7" id="KW-1133">Transmembrane helix</keyword>
<feature type="transmembrane region" description="Helical" evidence="7">
    <location>
        <begin position="45"/>
        <end position="70"/>
    </location>
</feature>
<dbReference type="GO" id="GO:0022857">
    <property type="term" value="F:transmembrane transporter activity"/>
    <property type="evidence" value="ECO:0007669"/>
    <property type="project" value="InterPro"/>
</dbReference>
<dbReference type="InterPro" id="IPR036259">
    <property type="entry name" value="MFS_trans_sf"/>
</dbReference>
<dbReference type="Proteomes" id="UP000290657">
    <property type="component" value="Unassembled WGS sequence"/>
</dbReference>
<dbReference type="GO" id="GO:0005886">
    <property type="term" value="C:plasma membrane"/>
    <property type="evidence" value="ECO:0007669"/>
    <property type="project" value="UniProtKB-SubCell"/>
</dbReference>
<organism evidence="8 9">
    <name type="scientific">Candidatus Marinarcus aquaticus</name>
    <dbReference type="NCBI Taxonomy" id="2044504"/>
    <lineage>
        <taxon>Bacteria</taxon>
        <taxon>Pseudomonadati</taxon>
        <taxon>Campylobacterota</taxon>
        <taxon>Epsilonproteobacteria</taxon>
        <taxon>Campylobacterales</taxon>
        <taxon>Arcobacteraceae</taxon>
        <taxon>Candidatus Marinarcus</taxon>
    </lineage>
</organism>
<comment type="subcellular location">
    <subcellularLocation>
        <location evidence="1">Cell membrane</location>
        <topology evidence="1">Multi-pass membrane protein</topology>
    </subcellularLocation>
</comment>
<feature type="transmembrane region" description="Helical" evidence="7">
    <location>
        <begin position="102"/>
        <end position="121"/>
    </location>
</feature>
<evidence type="ECO:0000256" key="2">
    <source>
        <dbReference type="ARBA" id="ARBA00022448"/>
    </source>
</evidence>
<protein>
    <submittedName>
        <fullName evidence="8">MFS transporter</fullName>
    </submittedName>
</protein>
<feature type="transmembrane region" description="Helical" evidence="7">
    <location>
        <begin position="217"/>
        <end position="241"/>
    </location>
</feature>
<dbReference type="RefSeq" id="WP_128996621.1">
    <property type="nucleotide sequence ID" value="NZ_PDKN01000006.1"/>
</dbReference>
<dbReference type="PANTHER" id="PTHR43266:SF2">
    <property type="entry name" value="MAJOR FACILITATOR SUPERFAMILY (MFS) PROFILE DOMAIN-CONTAINING PROTEIN"/>
    <property type="match status" value="1"/>
</dbReference>
<gene>
    <name evidence="8" type="ORF">CRV04_09550</name>
</gene>